<dbReference type="Proteomes" id="UP000240883">
    <property type="component" value="Unassembled WGS sequence"/>
</dbReference>
<dbReference type="OrthoDB" id="440553at2759"/>
<dbReference type="STRING" id="1448308.A0A2T2NJ19"/>
<evidence type="ECO:0000256" key="2">
    <source>
        <dbReference type="ARBA" id="ARBA00022692"/>
    </source>
</evidence>
<evidence type="ECO:0000256" key="4">
    <source>
        <dbReference type="ARBA" id="ARBA00023136"/>
    </source>
</evidence>
<accession>A0A2T2NJ19</accession>
<proteinExistence type="predicted"/>
<evidence type="ECO:0000313" key="8">
    <source>
        <dbReference type="Proteomes" id="UP000240883"/>
    </source>
</evidence>
<reference evidence="7 8" key="1">
    <citation type="journal article" date="2018" name="Front. Microbiol.">
        <title>Genome-Wide Analysis of Corynespora cassiicola Leaf Fall Disease Putative Effectors.</title>
        <authorList>
            <person name="Lopez D."/>
            <person name="Ribeiro S."/>
            <person name="Label P."/>
            <person name="Fumanal B."/>
            <person name="Venisse J.S."/>
            <person name="Kohler A."/>
            <person name="de Oliveira R.R."/>
            <person name="Labutti K."/>
            <person name="Lipzen A."/>
            <person name="Lail K."/>
            <person name="Bauer D."/>
            <person name="Ohm R.A."/>
            <person name="Barry K.W."/>
            <person name="Spatafora J."/>
            <person name="Grigoriev I.V."/>
            <person name="Martin F.M."/>
            <person name="Pujade-Renaud V."/>
        </authorList>
    </citation>
    <scope>NUCLEOTIDE SEQUENCE [LARGE SCALE GENOMIC DNA]</scope>
    <source>
        <strain evidence="7 8">Philippines</strain>
    </source>
</reference>
<feature type="transmembrane region" description="Helical" evidence="5">
    <location>
        <begin position="158"/>
        <end position="177"/>
    </location>
</feature>
<name>A0A2T2NJ19_CORCC</name>
<feature type="transmembrane region" description="Helical" evidence="5">
    <location>
        <begin position="525"/>
        <end position="549"/>
    </location>
</feature>
<dbReference type="Pfam" id="PF07690">
    <property type="entry name" value="MFS_1"/>
    <property type="match status" value="1"/>
</dbReference>
<dbReference type="InterPro" id="IPR020846">
    <property type="entry name" value="MFS_dom"/>
</dbReference>
<evidence type="ECO:0000256" key="5">
    <source>
        <dbReference type="SAM" id="Phobius"/>
    </source>
</evidence>
<feature type="transmembrane region" description="Helical" evidence="5">
    <location>
        <begin position="330"/>
        <end position="352"/>
    </location>
</feature>
<feature type="transmembrane region" description="Helical" evidence="5">
    <location>
        <begin position="430"/>
        <end position="453"/>
    </location>
</feature>
<feature type="transmembrane region" description="Helical" evidence="5">
    <location>
        <begin position="248"/>
        <end position="266"/>
    </location>
</feature>
<dbReference type="GO" id="GO:0005886">
    <property type="term" value="C:plasma membrane"/>
    <property type="evidence" value="ECO:0007669"/>
    <property type="project" value="TreeGrafter"/>
</dbReference>
<feature type="transmembrane region" description="Helical" evidence="5">
    <location>
        <begin position="364"/>
        <end position="388"/>
    </location>
</feature>
<dbReference type="InterPro" id="IPR036259">
    <property type="entry name" value="MFS_trans_sf"/>
</dbReference>
<dbReference type="Gene3D" id="1.20.1720.10">
    <property type="entry name" value="Multidrug resistance protein D"/>
    <property type="match status" value="1"/>
</dbReference>
<feature type="transmembrane region" description="Helical" evidence="5">
    <location>
        <begin position="123"/>
        <end position="146"/>
    </location>
</feature>
<evidence type="ECO:0000313" key="7">
    <source>
        <dbReference type="EMBL" id="PSN65435.1"/>
    </source>
</evidence>
<keyword evidence="4 5" id="KW-0472">Membrane</keyword>
<feature type="transmembrane region" description="Helical" evidence="5">
    <location>
        <begin position="225"/>
        <end position="242"/>
    </location>
</feature>
<keyword evidence="2 5" id="KW-0812">Transmembrane</keyword>
<dbReference type="AlphaFoldDB" id="A0A2T2NJ19"/>
<dbReference type="SUPFAM" id="SSF103473">
    <property type="entry name" value="MFS general substrate transporter"/>
    <property type="match status" value="1"/>
</dbReference>
<dbReference type="InterPro" id="IPR011701">
    <property type="entry name" value="MFS"/>
</dbReference>
<dbReference type="PANTHER" id="PTHR23502">
    <property type="entry name" value="MAJOR FACILITATOR SUPERFAMILY"/>
    <property type="match status" value="1"/>
</dbReference>
<keyword evidence="3 5" id="KW-1133">Transmembrane helix</keyword>
<dbReference type="EMBL" id="KZ678137">
    <property type="protein sequence ID" value="PSN65435.1"/>
    <property type="molecule type" value="Genomic_DNA"/>
</dbReference>
<evidence type="ECO:0000259" key="6">
    <source>
        <dbReference type="PROSITE" id="PS50850"/>
    </source>
</evidence>
<comment type="subcellular location">
    <subcellularLocation>
        <location evidence="1">Membrane</location>
        <topology evidence="1">Multi-pass membrane protein</topology>
    </subcellularLocation>
</comment>
<feature type="transmembrane region" description="Helical" evidence="5">
    <location>
        <begin position="183"/>
        <end position="204"/>
    </location>
</feature>
<dbReference type="PANTHER" id="PTHR23502:SF26">
    <property type="entry name" value="MAJOR FACILITATOR SUPERFAMILY (MFS) PROFILE DOMAIN-CONTAINING PROTEIN"/>
    <property type="match status" value="1"/>
</dbReference>
<keyword evidence="8" id="KW-1185">Reference proteome</keyword>
<feature type="transmembrane region" description="Helical" evidence="5">
    <location>
        <begin position="502"/>
        <end position="519"/>
    </location>
</feature>
<evidence type="ECO:0000256" key="3">
    <source>
        <dbReference type="ARBA" id="ARBA00022989"/>
    </source>
</evidence>
<evidence type="ECO:0000256" key="1">
    <source>
        <dbReference type="ARBA" id="ARBA00004141"/>
    </source>
</evidence>
<dbReference type="GO" id="GO:0022857">
    <property type="term" value="F:transmembrane transporter activity"/>
    <property type="evidence" value="ECO:0007669"/>
    <property type="project" value="InterPro"/>
</dbReference>
<feature type="transmembrane region" description="Helical" evidence="5">
    <location>
        <begin position="90"/>
        <end position="111"/>
    </location>
</feature>
<sequence length="571" mass="62083">MFSLRHQFDPEQFRDDNAAFLDDIAFLTPRDAPPVPSIQSFHTFRDPQEGTIGKAIGSVRHQKDGALRPSQWNRAHRPQQYHVFSSKEKWTLVAFVGMAGIFPSLSANIFLPALDTTAKSFDTTLGITTLSFTTYFAFLGVAPIIWGPLSETLGRRAVYLLSFLIYISASLVLSFSPHIAVLLALRGVQAAGVASIVSVGSAVVQDISPPSERDGFFSFYQGIRNATLILAPIVGGIFANFLDFRAIFILLLGLSTAVFIVLVLFLPETLRSVAGNGSLPLTGIRQPLIWKCKVFGRPAHVGEHEESGIPPKLVSGMFTRPLSLLKEKDAILGLLFSSIVFTIWMMVTVSTTGLFRSVFSLNEILIGVAFIPNGLGAIVGSTFIGNLLNRDFAGACSNYKASHSLPPSVTISKRALPADFPLEHTRLIRLPGLAVIFVIAISFYGFTLTYPALTSRDGWIAVPLFLQFLIAAMANAICGIFQTLVADLWPEDGAAGATASNLLRWSFAAVGVGLIQLSIERIQVGPTFLALGLVVMVLVPLPIVQWYWGPDWRQERDTRDQNAAGSTSVKV</sequence>
<organism evidence="7 8">
    <name type="scientific">Corynespora cassiicola Philippines</name>
    <dbReference type="NCBI Taxonomy" id="1448308"/>
    <lineage>
        <taxon>Eukaryota</taxon>
        <taxon>Fungi</taxon>
        <taxon>Dikarya</taxon>
        <taxon>Ascomycota</taxon>
        <taxon>Pezizomycotina</taxon>
        <taxon>Dothideomycetes</taxon>
        <taxon>Pleosporomycetidae</taxon>
        <taxon>Pleosporales</taxon>
        <taxon>Corynesporascaceae</taxon>
        <taxon>Corynespora</taxon>
    </lineage>
</organism>
<feature type="transmembrane region" description="Helical" evidence="5">
    <location>
        <begin position="459"/>
        <end position="481"/>
    </location>
</feature>
<feature type="domain" description="Major facilitator superfamily (MFS) profile" evidence="6">
    <location>
        <begin position="92"/>
        <end position="553"/>
    </location>
</feature>
<dbReference type="PROSITE" id="PS50850">
    <property type="entry name" value="MFS"/>
    <property type="match status" value="1"/>
</dbReference>
<gene>
    <name evidence="7" type="ORF">BS50DRAFT_497872</name>
</gene>
<protein>
    <submittedName>
        <fullName evidence="7">MFS general substrate transporter</fullName>
    </submittedName>
</protein>